<gene>
    <name evidence="2" type="ORF">ANN_17689</name>
</gene>
<name>A0ABQ8STM9_PERAM</name>
<accession>A0ABQ8STM9</accession>
<sequence>MSPGSSTESYPAFAHIGLRENLRKNLNQVTCLDRESNPGHLVLRPNTLAVTPQTQHKYLSEESIQDLLIEPDLIKDDSSYDPDDNADNSKSDHQSEASECSNHHLEPPYDPETPHDEDLSINEKSSYHQCDPQEGNIRVIVCVDDSDEEFLPMQGAGMSESVLSDTTSMEGSVSSTISSSSSTSKSGSVATSPLNRRIVAAEIPQLTPPDYFFWGAAKPKVYQSSPITIDELKYAITNFFSSVTKETLNKVFENKVKQVGLCLQENGRHFQHLL</sequence>
<proteinExistence type="predicted"/>
<reference evidence="2 3" key="1">
    <citation type="journal article" date="2022" name="Allergy">
        <title>Genome assembly and annotation of Periplaneta americana reveal a comprehensive cockroach allergen profile.</title>
        <authorList>
            <person name="Wang L."/>
            <person name="Xiong Q."/>
            <person name="Saelim N."/>
            <person name="Wang L."/>
            <person name="Nong W."/>
            <person name="Wan A.T."/>
            <person name="Shi M."/>
            <person name="Liu X."/>
            <person name="Cao Q."/>
            <person name="Hui J.H.L."/>
            <person name="Sookrung N."/>
            <person name="Leung T.F."/>
            <person name="Tungtrongchitr A."/>
            <person name="Tsui S.K.W."/>
        </authorList>
    </citation>
    <scope>NUCLEOTIDE SEQUENCE [LARGE SCALE GENOMIC DNA]</scope>
    <source>
        <strain evidence="2">PWHHKU_190912</strain>
    </source>
</reference>
<dbReference type="InterPro" id="IPR036397">
    <property type="entry name" value="RNaseH_sf"/>
</dbReference>
<dbReference type="Proteomes" id="UP001148838">
    <property type="component" value="Unassembled WGS sequence"/>
</dbReference>
<dbReference type="PANTHER" id="PTHR47326">
    <property type="entry name" value="TRANSPOSABLE ELEMENT TC3 TRANSPOSASE-LIKE PROTEIN"/>
    <property type="match status" value="1"/>
</dbReference>
<evidence type="ECO:0000313" key="2">
    <source>
        <dbReference type="EMBL" id="KAJ4437544.1"/>
    </source>
</evidence>
<protein>
    <submittedName>
        <fullName evidence="2">Uncharacterized protein</fullName>
    </submittedName>
</protein>
<evidence type="ECO:0000313" key="3">
    <source>
        <dbReference type="Proteomes" id="UP001148838"/>
    </source>
</evidence>
<organism evidence="2 3">
    <name type="scientific">Periplaneta americana</name>
    <name type="common">American cockroach</name>
    <name type="synonym">Blatta americana</name>
    <dbReference type="NCBI Taxonomy" id="6978"/>
    <lineage>
        <taxon>Eukaryota</taxon>
        <taxon>Metazoa</taxon>
        <taxon>Ecdysozoa</taxon>
        <taxon>Arthropoda</taxon>
        <taxon>Hexapoda</taxon>
        <taxon>Insecta</taxon>
        <taxon>Pterygota</taxon>
        <taxon>Neoptera</taxon>
        <taxon>Polyneoptera</taxon>
        <taxon>Dictyoptera</taxon>
        <taxon>Blattodea</taxon>
        <taxon>Blattoidea</taxon>
        <taxon>Blattidae</taxon>
        <taxon>Blattinae</taxon>
        <taxon>Periplaneta</taxon>
    </lineage>
</organism>
<comment type="caution">
    <text evidence="2">The sequence shown here is derived from an EMBL/GenBank/DDBJ whole genome shotgun (WGS) entry which is preliminary data.</text>
</comment>
<feature type="region of interest" description="Disordered" evidence="1">
    <location>
        <begin position="74"/>
        <end position="119"/>
    </location>
</feature>
<feature type="compositionally biased region" description="Basic and acidic residues" evidence="1">
    <location>
        <begin position="87"/>
        <end position="118"/>
    </location>
</feature>
<dbReference type="Gene3D" id="3.30.420.10">
    <property type="entry name" value="Ribonuclease H-like superfamily/Ribonuclease H"/>
    <property type="match status" value="1"/>
</dbReference>
<feature type="compositionally biased region" description="Low complexity" evidence="1">
    <location>
        <begin position="167"/>
        <end position="190"/>
    </location>
</feature>
<evidence type="ECO:0000256" key="1">
    <source>
        <dbReference type="SAM" id="MobiDB-lite"/>
    </source>
</evidence>
<dbReference type="EMBL" id="JAJSOF020000021">
    <property type="protein sequence ID" value="KAJ4437544.1"/>
    <property type="molecule type" value="Genomic_DNA"/>
</dbReference>
<dbReference type="PANTHER" id="PTHR47326:SF1">
    <property type="entry name" value="HTH PSQ-TYPE DOMAIN-CONTAINING PROTEIN"/>
    <property type="match status" value="1"/>
</dbReference>
<feature type="region of interest" description="Disordered" evidence="1">
    <location>
        <begin position="159"/>
        <end position="190"/>
    </location>
</feature>
<keyword evidence="3" id="KW-1185">Reference proteome</keyword>